<protein>
    <submittedName>
        <fullName evidence="2">Uncharacterized protein</fullName>
    </submittedName>
</protein>
<keyword evidence="3" id="KW-1185">Reference proteome</keyword>
<feature type="compositionally biased region" description="Basic residues" evidence="1">
    <location>
        <begin position="78"/>
        <end position="94"/>
    </location>
</feature>
<dbReference type="Proteomes" id="UP001212997">
    <property type="component" value="Unassembled WGS sequence"/>
</dbReference>
<dbReference type="AlphaFoldDB" id="A0AAD5USA1"/>
<sequence length="243" mass="26662">MQSENVQSQQAAAASLTTTKFQFAIPFVLQSTSPSLAALHATRTRLLHHPDPATNLLASSWCPICGQYLHDGSGTIRSVRKPTGNRKKVKRTSKHQFVRVLRKTCHVCGHSSDTPIRPDQHGVPQNPPAIHNEAPPSSSSRPSSTSTPDPPSRRQHVQAISSSTTTERCHSPHTPRGVLTREESVHPETPSSGPSTPIPTVPKARTKKHRGLQDMLARNRERQEQERKSDSQNKGLSAFLEGL</sequence>
<comment type="caution">
    <text evidence="2">The sequence shown here is derived from an EMBL/GenBank/DDBJ whole genome shotgun (WGS) entry which is preliminary data.</text>
</comment>
<proteinExistence type="predicted"/>
<gene>
    <name evidence="2" type="ORF">NLI96_g12451</name>
</gene>
<name>A0AAD5USA1_9APHY</name>
<feature type="region of interest" description="Disordered" evidence="1">
    <location>
        <begin position="73"/>
        <end position="94"/>
    </location>
</feature>
<feature type="region of interest" description="Disordered" evidence="1">
    <location>
        <begin position="109"/>
        <end position="243"/>
    </location>
</feature>
<evidence type="ECO:0000313" key="2">
    <source>
        <dbReference type="EMBL" id="KAJ3474454.1"/>
    </source>
</evidence>
<feature type="compositionally biased region" description="Basic and acidic residues" evidence="1">
    <location>
        <begin position="217"/>
        <end position="231"/>
    </location>
</feature>
<organism evidence="2 3">
    <name type="scientific">Meripilus lineatus</name>
    <dbReference type="NCBI Taxonomy" id="2056292"/>
    <lineage>
        <taxon>Eukaryota</taxon>
        <taxon>Fungi</taxon>
        <taxon>Dikarya</taxon>
        <taxon>Basidiomycota</taxon>
        <taxon>Agaricomycotina</taxon>
        <taxon>Agaricomycetes</taxon>
        <taxon>Polyporales</taxon>
        <taxon>Meripilaceae</taxon>
        <taxon>Meripilus</taxon>
    </lineage>
</organism>
<dbReference type="EMBL" id="JANAWD010001058">
    <property type="protein sequence ID" value="KAJ3474454.1"/>
    <property type="molecule type" value="Genomic_DNA"/>
</dbReference>
<evidence type="ECO:0000256" key="1">
    <source>
        <dbReference type="SAM" id="MobiDB-lite"/>
    </source>
</evidence>
<accession>A0AAD5USA1</accession>
<evidence type="ECO:0000313" key="3">
    <source>
        <dbReference type="Proteomes" id="UP001212997"/>
    </source>
</evidence>
<feature type="compositionally biased region" description="Low complexity" evidence="1">
    <location>
        <begin position="135"/>
        <end position="147"/>
    </location>
</feature>
<reference evidence="2" key="1">
    <citation type="submission" date="2022-07" db="EMBL/GenBank/DDBJ databases">
        <title>Genome Sequence of Physisporinus lineatus.</title>
        <authorList>
            <person name="Buettner E."/>
        </authorList>
    </citation>
    <scope>NUCLEOTIDE SEQUENCE</scope>
    <source>
        <strain evidence="2">VT162</strain>
    </source>
</reference>